<evidence type="ECO:0008006" key="3">
    <source>
        <dbReference type="Google" id="ProtNLM"/>
    </source>
</evidence>
<dbReference type="Proteomes" id="UP000051162">
    <property type="component" value="Unassembled WGS sequence"/>
</dbReference>
<reference evidence="1 2" key="1">
    <citation type="journal article" date="2015" name="Genome Announc.">
        <title>Expanding the biotechnology potential of lactobacilli through comparative genomics of 213 strains and associated genera.</title>
        <authorList>
            <person name="Sun Z."/>
            <person name="Harris H.M."/>
            <person name="McCann A."/>
            <person name="Guo C."/>
            <person name="Argimon S."/>
            <person name="Zhang W."/>
            <person name="Yang X."/>
            <person name="Jeffery I.B."/>
            <person name="Cooney J.C."/>
            <person name="Kagawa T.F."/>
            <person name="Liu W."/>
            <person name="Song Y."/>
            <person name="Salvetti E."/>
            <person name="Wrobel A."/>
            <person name="Rasinkangas P."/>
            <person name="Parkhill J."/>
            <person name="Rea M.C."/>
            <person name="O'Sullivan O."/>
            <person name="Ritari J."/>
            <person name="Douillard F.P."/>
            <person name="Paul Ross R."/>
            <person name="Yang R."/>
            <person name="Briner A.E."/>
            <person name="Felis G.E."/>
            <person name="de Vos W.M."/>
            <person name="Barrangou R."/>
            <person name="Klaenhammer T.R."/>
            <person name="Caufield P.W."/>
            <person name="Cui Y."/>
            <person name="Zhang H."/>
            <person name="O'Toole P.W."/>
        </authorList>
    </citation>
    <scope>NUCLEOTIDE SEQUENCE [LARGE SCALE GENOMIC DNA]</scope>
    <source>
        <strain evidence="1 2">DSM 19117</strain>
    </source>
</reference>
<comment type="caution">
    <text evidence="1">The sequence shown here is derived from an EMBL/GenBank/DDBJ whole genome shotgun (WGS) entry which is preliminary data.</text>
</comment>
<dbReference type="EMBL" id="AZDT01000063">
    <property type="protein sequence ID" value="KRK73108.1"/>
    <property type="molecule type" value="Genomic_DNA"/>
</dbReference>
<dbReference type="SUPFAM" id="SSF48295">
    <property type="entry name" value="TrpR-like"/>
    <property type="match status" value="1"/>
</dbReference>
<dbReference type="InterPro" id="IPR036388">
    <property type="entry name" value="WH-like_DNA-bd_sf"/>
</dbReference>
<dbReference type="PATRIC" id="fig|1423773.3.peg.880"/>
<dbReference type="AlphaFoldDB" id="A0A0R1JX69"/>
<gene>
    <name evidence="1" type="ORF">FD30_GL000855</name>
</gene>
<dbReference type="STRING" id="1423773.FD30_GL000855"/>
<sequence length="54" mass="6184">MPSSKFTAEEKLEIIKGLSETDLTKAVYLKLHNVGPKAFRRWQKFYAQDGLEGL</sequence>
<evidence type="ECO:0000313" key="2">
    <source>
        <dbReference type="Proteomes" id="UP000051162"/>
    </source>
</evidence>
<proteinExistence type="predicted"/>
<dbReference type="Gene3D" id="1.10.10.10">
    <property type="entry name" value="Winged helix-like DNA-binding domain superfamily/Winged helix DNA-binding domain"/>
    <property type="match status" value="1"/>
</dbReference>
<protein>
    <recommendedName>
        <fullName evidence="3">Transposase</fullName>
    </recommendedName>
</protein>
<dbReference type="InterPro" id="IPR010921">
    <property type="entry name" value="Trp_repressor/repl_initiator"/>
</dbReference>
<evidence type="ECO:0000313" key="1">
    <source>
        <dbReference type="EMBL" id="KRK73108.1"/>
    </source>
</evidence>
<dbReference type="GO" id="GO:0043565">
    <property type="term" value="F:sequence-specific DNA binding"/>
    <property type="evidence" value="ECO:0007669"/>
    <property type="project" value="InterPro"/>
</dbReference>
<keyword evidence="2" id="KW-1185">Reference proteome</keyword>
<accession>A0A0R1JX69</accession>
<name>A0A0R1JX69_9LACO</name>
<organism evidence="1 2">
    <name type="scientific">Levilactobacillus namurensis DSM 19117</name>
    <dbReference type="NCBI Taxonomy" id="1423773"/>
    <lineage>
        <taxon>Bacteria</taxon>
        <taxon>Bacillati</taxon>
        <taxon>Bacillota</taxon>
        <taxon>Bacilli</taxon>
        <taxon>Lactobacillales</taxon>
        <taxon>Lactobacillaceae</taxon>
        <taxon>Levilactobacillus</taxon>
    </lineage>
</organism>